<keyword evidence="6" id="KW-0694">RNA-binding</keyword>
<accession>A0A6N2SYM2</accession>
<dbReference type="SUPFAM" id="SSF54211">
    <property type="entry name" value="Ribosomal protein S5 domain 2-like"/>
    <property type="match status" value="1"/>
</dbReference>
<dbReference type="InterPro" id="IPR015847">
    <property type="entry name" value="ExoRNase_PH_dom2"/>
</dbReference>
<dbReference type="GO" id="GO:0000049">
    <property type="term" value="F:tRNA binding"/>
    <property type="evidence" value="ECO:0007669"/>
    <property type="project" value="UniProtKB-UniRule"/>
</dbReference>
<evidence type="ECO:0000256" key="2">
    <source>
        <dbReference type="ARBA" id="ARBA00022552"/>
    </source>
</evidence>
<feature type="domain" description="Exoribonuclease phosphorolytic" evidence="9">
    <location>
        <begin position="167"/>
        <end position="232"/>
    </location>
</feature>
<evidence type="ECO:0000313" key="10">
    <source>
        <dbReference type="EMBL" id="VYS97648.1"/>
    </source>
</evidence>
<proteinExistence type="inferred from homology"/>
<keyword evidence="4 7" id="KW-0819">tRNA processing</keyword>
<dbReference type="InterPro" id="IPR001247">
    <property type="entry name" value="ExoRNase_PH_dom1"/>
</dbReference>
<gene>
    <name evidence="7 10" type="primary">rph</name>
    <name evidence="10" type="ORF">AOLFYP35_01063</name>
</gene>
<evidence type="ECO:0000256" key="5">
    <source>
        <dbReference type="ARBA" id="ARBA00022695"/>
    </source>
</evidence>
<evidence type="ECO:0000256" key="4">
    <source>
        <dbReference type="ARBA" id="ARBA00022694"/>
    </source>
</evidence>
<keyword evidence="5 7" id="KW-0548">Nucleotidyltransferase</keyword>
<evidence type="ECO:0000256" key="3">
    <source>
        <dbReference type="ARBA" id="ARBA00022555"/>
    </source>
</evidence>
<evidence type="ECO:0000256" key="1">
    <source>
        <dbReference type="ARBA" id="ARBA00006678"/>
    </source>
</evidence>
<dbReference type="HAMAP" id="MF_00564">
    <property type="entry name" value="RNase_PH"/>
    <property type="match status" value="1"/>
</dbReference>
<feature type="domain" description="Exoribonuclease phosphorolytic" evidence="8">
    <location>
        <begin position="15"/>
        <end position="145"/>
    </location>
</feature>
<evidence type="ECO:0000256" key="7">
    <source>
        <dbReference type="HAMAP-Rule" id="MF_00564"/>
    </source>
</evidence>
<dbReference type="Pfam" id="PF01138">
    <property type="entry name" value="RNase_PH"/>
    <property type="match status" value="1"/>
</dbReference>
<dbReference type="GO" id="GO:0000175">
    <property type="term" value="F:3'-5'-RNA exonuclease activity"/>
    <property type="evidence" value="ECO:0007669"/>
    <property type="project" value="UniProtKB-UniRule"/>
</dbReference>
<dbReference type="SUPFAM" id="SSF55666">
    <property type="entry name" value="Ribonuclease PH domain 2-like"/>
    <property type="match status" value="1"/>
</dbReference>
<protein>
    <recommendedName>
        <fullName evidence="7">Ribonuclease PH</fullName>
        <shortName evidence="7">RNase PH</shortName>
        <ecNumber evidence="7">2.7.7.56</ecNumber>
    </recommendedName>
    <alternativeName>
        <fullName evidence="7">tRNA nucleotidyltransferase</fullName>
    </alternativeName>
</protein>
<evidence type="ECO:0000259" key="8">
    <source>
        <dbReference type="Pfam" id="PF01138"/>
    </source>
</evidence>
<dbReference type="InterPro" id="IPR036345">
    <property type="entry name" value="ExoRNase_PH_dom2_sf"/>
</dbReference>
<dbReference type="GO" id="GO:0016075">
    <property type="term" value="P:rRNA catabolic process"/>
    <property type="evidence" value="ECO:0007669"/>
    <property type="project" value="UniProtKB-UniRule"/>
</dbReference>
<comment type="similarity">
    <text evidence="1 7">Belongs to the RNase PH family.</text>
</comment>
<feature type="binding site" evidence="7">
    <location>
        <begin position="129"/>
        <end position="131"/>
    </location>
    <ligand>
        <name>phosphate</name>
        <dbReference type="ChEBI" id="CHEBI:43474"/>
        <note>substrate</note>
    </ligand>
</feature>
<keyword evidence="3 7" id="KW-0820">tRNA-binding</keyword>
<keyword evidence="7 10" id="KW-0808">Transferase</keyword>
<dbReference type="FunFam" id="3.30.230.70:FF:000003">
    <property type="entry name" value="Ribonuclease PH"/>
    <property type="match status" value="1"/>
</dbReference>
<comment type="subunit">
    <text evidence="7">Homohexameric ring arranged as a trimer of dimers.</text>
</comment>
<dbReference type="GO" id="GO:0008033">
    <property type="term" value="P:tRNA processing"/>
    <property type="evidence" value="ECO:0007669"/>
    <property type="project" value="UniProtKB-UniRule"/>
</dbReference>
<dbReference type="PANTHER" id="PTHR11953">
    <property type="entry name" value="EXOSOME COMPLEX COMPONENT"/>
    <property type="match status" value="1"/>
</dbReference>
<keyword evidence="2 7" id="KW-0698">rRNA processing</keyword>
<dbReference type="InterPro" id="IPR050080">
    <property type="entry name" value="RNase_PH"/>
</dbReference>
<dbReference type="InterPro" id="IPR020568">
    <property type="entry name" value="Ribosomal_Su5_D2-typ_SF"/>
</dbReference>
<dbReference type="EC" id="2.7.7.56" evidence="7"/>
<dbReference type="GO" id="GO:0009022">
    <property type="term" value="F:tRNA nucleotidyltransferase activity"/>
    <property type="evidence" value="ECO:0007669"/>
    <property type="project" value="UniProtKB-UniRule"/>
</dbReference>
<evidence type="ECO:0000256" key="6">
    <source>
        <dbReference type="ARBA" id="ARBA00022884"/>
    </source>
</evidence>
<dbReference type="NCBIfam" id="TIGR01966">
    <property type="entry name" value="RNasePH"/>
    <property type="match status" value="1"/>
</dbReference>
<evidence type="ECO:0000259" key="9">
    <source>
        <dbReference type="Pfam" id="PF03725"/>
    </source>
</evidence>
<dbReference type="EMBL" id="CACRSM010000002">
    <property type="protein sequence ID" value="VYS97648.1"/>
    <property type="molecule type" value="Genomic_DNA"/>
</dbReference>
<dbReference type="CDD" id="cd11362">
    <property type="entry name" value="RNase_PH_bact"/>
    <property type="match status" value="1"/>
</dbReference>
<dbReference type="InterPro" id="IPR027408">
    <property type="entry name" value="PNPase/RNase_PH_dom_sf"/>
</dbReference>
<dbReference type="GO" id="GO:0031125">
    <property type="term" value="P:rRNA 3'-end processing"/>
    <property type="evidence" value="ECO:0007669"/>
    <property type="project" value="UniProtKB-ARBA"/>
</dbReference>
<name>A0A6N2SYM2_9ACTO</name>
<dbReference type="Gene3D" id="3.30.230.70">
    <property type="entry name" value="GHMP Kinase, N-terminal domain"/>
    <property type="match status" value="1"/>
</dbReference>
<reference evidence="10" key="1">
    <citation type="submission" date="2019-11" db="EMBL/GenBank/DDBJ databases">
        <authorList>
            <person name="Feng L."/>
        </authorList>
    </citation>
    <scope>NUCLEOTIDE SEQUENCE</scope>
    <source>
        <strain evidence="10">AodontolyticusLFYP35</strain>
    </source>
</reference>
<dbReference type="AlphaFoldDB" id="A0A6N2SYM2"/>
<dbReference type="Pfam" id="PF03725">
    <property type="entry name" value="RNase_PH_C"/>
    <property type="match status" value="1"/>
</dbReference>
<comment type="catalytic activity">
    <reaction evidence="7">
        <text>tRNA(n+1) + phosphate = tRNA(n) + a ribonucleoside 5'-diphosphate</text>
        <dbReference type="Rhea" id="RHEA:10628"/>
        <dbReference type="Rhea" id="RHEA-COMP:17343"/>
        <dbReference type="Rhea" id="RHEA-COMP:17344"/>
        <dbReference type="ChEBI" id="CHEBI:43474"/>
        <dbReference type="ChEBI" id="CHEBI:57930"/>
        <dbReference type="ChEBI" id="CHEBI:173114"/>
        <dbReference type="EC" id="2.7.7.56"/>
    </reaction>
</comment>
<organism evidence="10">
    <name type="scientific">Schaalia odontolytica</name>
    <dbReference type="NCBI Taxonomy" id="1660"/>
    <lineage>
        <taxon>Bacteria</taxon>
        <taxon>Bacillati</taxon>
        <taxon>Actinomycetota</taxon>
        <taxon>Actinomycetes</taxon>
        <taxon>Actinomycetales</taxon>
        <taxon>Actinomycetaceae</taxon>
        <taxon>Schaalia</taxon>
    </lineage>
</organism>
<comment type="function">
    <text evidence="7">Phosphorolytic 3'-5' exoribonuclease that plays an important role in tRNA 3'-end maturation. Removes nucleotide residues following the 3'-CCA terminus of tRNAs; can also add nucleotides to the ends of RNA molecules by using nucleoside diphosphates as substrates, but this may not be physiologically important. Probably plays a role in initiation of 16S rRNA degradation (leading to ribosome degradation) during starvation.</text>
</comment>
<feature type="binding site" evidence="7">
    <location>
        <position position="91"/>
    </location>
    <ligand>
        <name>phosphate</name>
        <dbReference type="ChEBI" id="CHEBI:43474"/>
        <note>substrate</note>
    </ligand>
</feature>
<sequence>MTTSQLRADGRTPSQLRSMSITRSWAGTGEGSALIECGNTRVLCVASLTEGVPRWKRDSGEGWVTAEYSMLPRATSERSQREAVKGKIGGRTHEISRLIGRSLRAIVDIKALGENTLVLDCDVLRADGGTRTASISGAYVALYEAISWGISKGIIAASSPEKVLSDSVSAISVGIIDGTPMLDLPYVEDVRAQTDMNVVQTGSGSFVEVQGTAEHALFSRTELGELLDLATAGNAQIRDLQARALAADPGVTVSSEAAL</sequence>
<dbReference type="InterPro" id="IPR002381">
    <property type="entry name" value="RNase_PH_bac-type"/>
</dbReference>
<dbReference type="PANTHER" id="PTHR11953:SF0">
    <property type="entry name" value="EXOSOME COMPLEX COMPONENT RRP41"/>
    <property type="match status" value="1"/>
</dbReference>